<feature type="region of interest" description="Disordered" evidence="1">
    <location>
        <begin position="1"/>
        <end position="27"/>
    </location>
</feature>
<dbReference type="Proteomes" id="UP001321486">
    <property type="component" value="Plasmid pNBRC108728a"/>
</dbReference>
<sequence>MSTSTAVTGSPTGTDAPSKSNVLPFPVRPSLHRPAEPEYVVEREAEYSVEQLANEPAIEAADAKDVAEITAPRIARTRLVITDRGVMVLTVIGTIVGATVISKAAWFLYFLHFGG</sequence>
<evidence type="ECO:0000256" key="1">
    <source>
        <dbReference type="SAM" id="MobiDB-lite"/>
    </source>
</evidence>
<dbReference type="RefSeq" id="WP_286346913.1">
    <property type="nucleotide sequence ID" value="NZ_AP027733.1"/>
</dbReference>
<evidence type="ECO:0000313" key="3">
    <source>
        <dbReference type="EMBL" id="BDZ52631.1"/>
    </source>
</evidence>
<reference evidence="4" key="1">
    <citation type="journal article" date="2019" name="Int. J. Syst. Evol. Microbiol.">
        <title>The Global Catalogue of Microorganisms (GCM) 10K type strain sequencing project: providing services to taxonomists for standard genome sequencing and annotation.</title>
        <authorList>
            <consortium name="The Broad Institute Genomics Platform"/>
            <consortium name="The Broad Institute Genome Sequencing Center for Infectious Disease"/>
            <person name="Wu L."/>
            <person name="Ma J."/>
        </authorList>
    </citation>
    <scope>NUCLEOTIDE SEQUENCE [LARGE SCALE GENOMIC DNA]</scope>
    <source>
        <strain evidence="4">NBRC 108728</strain>
    </source>
</reference>
<evidence type="ECO:0000256" key="2">
    <source>
        <dbReference type="SAM" id="Phobius"/>
    </source>
</evidence>
<name>A0ABN6Y642_9MICO</name>
<organism evidence="3 4">
    <name type="scientific">Frondihabitans sucicola</name>
    <dbReference type="NCBI Taxonomy" id="1268041"/>
    <lineage>
        <taxon>Bacteria</taxon>
        <taxon>Bacillati</taxon>
        <taxon>Actinomycetota</taxon>
        <taxon>Actinomycetes</taxon>
        <taxon>Micrococcales</taxon>
        <taxon>Microbacteriaceae</taxon>
        <taxon>Frondihabitans</taxon>
    </lineage>
</organism>
<proteinExistence type="predicted"/>
<keyword evidence="2" id="KW-0472">Membrane</keyword>
<keyword evidence="4" id="KW-1185">Reference proteome</keyword>
<geneLocation type="plasmid" evidence="3 4">
    <name>pNBRC108728a</name>
</geneLocation>
<keyword evidence="2" id="KW-1133">Transmembrane helix</keyword>
<accession>A0ABN6Y642</accession>
<evidence type="ECO:0000313" key="4">
    <source>
        <dbReference type="Proteomes" id="UP001321486"/>
    </source>
</evidence>
<keyword evidence="3" id="KW-0614">Plasmid</keyword>
<protein>
    <submittedName>
        <fullName evidence="3">Uncharacterized protein</fullName>
    </submittedName>
</protein>
<dbReference type="EMBL" id="AP027733">
    <property type="protein sequence ID" value="BDZ52631.1"/>
    <property type="molecule type" value="Genomic_DNA"/>
</dbReference>
<keyword evidence="2" id="KW-0812">Transmembrane</keyword>
<feature type="compositionally biased region" description="Polar residues" evidence="1">
    <location>
        <begin position="1"/>
        <end position="21"/>
    </location>
</feature>
<gene>
    <name evidence="3" type="ORF">GCM10025867_48720</name>
</gene>
<feature type="transmembrane region" description="Helical" evidence="2">
    <location>
        <begin position="86"/>
        <end position="109"/>
    </location>
</feature>